<accession>A0A9Q2UWL5</accession>
<keyword evidence="5" id="KW-0573">Peptidoglycan synthesis</keyword>
<evidence type="ECO:0000256" key="4">
    <source>
        <dbReference type="ARBA" id="ARBA00022960"/>
    </source>
</evidence>
<dbReference type="Pfam" id="PF03023">
    <property type="entry name" value="MurJ"/>
    <property type="match status" value="1"/>
</dbReference>
<dbReference type="GO" id="GO:0034204">
    <property type="term" value="P:lipid translocation"/>
    <property type="evidence" value="ECO:0007669"/>
    <property type="project" value="TreeGrafter"/>
</dbReference>
<proteinExistence type="predicted"/>
<keyword evidence="7 8" id="KW-0472">Membrane</keyword>
<dbReference type="GO" id="GO:0008360">
    <property type="term" value="P:regulation of cell shape"/>
    <property type="evidence" value="ECO:0007669"/>
    <property type="project" value="UniProtKB-KW"/>
</dbReference>
<dbReference type="EMBL" id="WVDC01000005">
    <property type="protein sequence ID" value="NKW42957.1"/>
    <property type="molecule type" value="Genomic_DNA"/>
</dbReference>
<keyword evidence="4" id="KW-0133">Cell shape</keyword>
<dbReference type="EMBL" id="WVBC01000002">
    <property type="protein sequence ID" value="NKT77493.1"/>
    <property type="molecule type" value="Genomic_DNA"/>
</dbReference>
<comment type="subcellular location">
    <subcellularLocation>
        <location evidence="1">Cell membrane</location>
        <topology evidence="1">Multi-pass membrane protein</topology>
    </subcellularLocation>
</comment>
<feature type="transmembrane region" description="Helical" evidence="8">
    <location>
        <begin position="491"/>
        <end position="511"/>
    </location>
</feature>
<feature type="transmembrane region" description="Helical" evidence="8">
    <location>
        <begin position="325"/>
        <end position="344"/>
    </location>
</feature>
<dbReference type="GO" id="GO:0009252">
    <property type="term" value="P:peptidoglycan biosynthetic process"/>
    <property type="evidence" value="ECO:0007669"/>
    <property type="project" value="UniProtKB-KW"/>
</dbReference>
<keyword evidence="2" id="KW-1003">Cell membrane</keyword>
<feature type="transmembrane region" description="Helical" evidence="8">
    <location>
        <begin position="130"/>
        <end position="153"/>
    </location>
</feature>
<dbReference type="RefSeq" id="WP_084846813.1">
    <property type="nucleotide sequence ID" value="NZ_AP024198.1"/>
</dbReference>
<feature type="transmembrane region" description="Helical" evidence="8">
    <location>
        <begin position="246"/>
        <end position="265"/>
    </location>
</feature>
<dbReference type="InterPro" id="IPR051050">
    <property type="entry name" value="Lipid_II_flippase_MurJ/MviN"/>
</dbReference>
<dbReference type="EMBL" id="WUXR01000001">
    <property type="protein sequence ID" value="MBM4563931.1"/>
    <property type="molecule type" value="Genomic_DNA"/>
</dbReference>
<dbReference type="GO" id="GO:0005886">
    <property type="term" value="C:plasma membrane"/>
    <property type="evidence" value="ECO:0007669"/>
    <property type="project" value="UniProtKB-SubCell"/>
</dbReference>
<reference evidence="10" key="2">
    <citation type="journal article" date="2020" name="Environ. Microbiol.">
        <title>The novel and transferable erm(51) gene confers Macrolides, Lincosamides, and Streptogramins B (MLSB) resistance to clonal Rhodococcus equi in the environment.</title>
        <authorList>
            <person name="Huber L."/>
            <person name="Giguere S."/>
            <person name="Slovis N.M."/>
            <person name="Alvarez-Narvaez S."/>
            <person name="Hart K.A."/>
            <person name="Greiter M."/>
            <person name="Morris E.R.A."/>
            <person name="Cohen N.D."/>
        </authorList>
    </citation>
    <scope>NUCLEOTIDE SEQUENCE</scope>
    <source>
        <strain evidence="10">Lh_116_1</strain>
        <strain evidence="11">Lh_16_1</strain>
    </source>
</reference>
<dbReference type="PRINTS" id="PR01806">
    <property type="entry name" value="VIRFACTRMVIN"/>
</dbReference>
<dbReference type="Proteomes" id="UP000808906">
    <property type="component" value="Unassembled WGS sequence"/>
</dbReference>
<dbReference type="Proteomes" id="UP000603463">
    <property type="component" value="Unassembled WGS sequence"/>
</dbReference>
<dbReference type="PANTHER" id="PTHR47019">
    <property type="entry name" value="LIPID II FLIPPASE MURJ"/>
    <property type="match status" value="1"/>
</dbReference>
<evidence type="ECO:0000256" key="3">
    <source>
        <dbReference type="ARBA" id="ARBA00022692"/>
    </source>
</evidence>
<feature type="transmembrane region" description="Helical" evidence="8">
    <location>
        <begin position="86"/>
        <end position="110"/>
    </location>
</feature>
<dbReference type="PANTHER" id="PTHR47019:SF1">
    <property type="entry name" value="LIPID II FLIPPASE MURJ"/>
    <property type="match status" value="1"/>
</dbReference>
<dbReference type="AlphaFoldDB" id="A0A9Q2UWL5"/>
<keyword evidence="3 8" id="KW-0812">Transmembrane</keyword>
<evidence type="ECO:0000313" key="9">
    <source>
        <dbReference type="EMBL" id="MBM4563931.1"/>
    </source>
</evidence>
<dbReference type="GO" id="GO:0015648">
    <property type="term" value="F:lipid-linked peptidoglycan transporter activity"/>
    <property type="evidence" value="ECO:0007669"/>
    <property type="project" value="TreeGrafter"/>
</dbReference>
<evidence type="ECO:0000256" key="6">
    <source>
        <dbReference type="ARBA" id="ARBA00022989"/>
    </source>
</evidence>
<sequence>MTESGGGIARTTGVVAVATVASRATGFLRTVALAAVLGTAAVGDAYNGANGLPNMVYELLLGGVLSSVLVPALARARMRGRAYSCLFAQRLLLASLLCAAIVTVAAVLAAPYVVPALVRDPEQSQLATMLAYLLLPEIVFLTIAATVTAVLNVSDSYAPAAWAPVVNNGVVLAAAVGFVLLPGPVTLTPTSMTTAQILVLGIGTTAGIGAQAAWTVRALRRTGFRWSWRVRPVPYTLRPVRVGARMIGWILVYVVTSQVGVAVVLRVAFSHDGVSTYTYADLLFQMPYGVLAVSLLTVLMPRIARAVAEGDRAALIDDMGRAARYSVVALVPAVVAMTLLGPVLTTTVFVGNIDVPAARTIGTALALSAFGLAPFALVMLQMRVFYAGNDMRTPALINIAMVSMKIAVVGASAVTLPSHTVVVMLPVAGSLAYVVGVTCGHLCLRRRYGLLGFRAVAETFVRVLWASVAAGVFCIAAVGSAHLLIDDPRTAAAATLAAAVTVGVPAFLLAAKAIGIPEVHNAKALLAG</sequence>
<dbReference type="InterPro" id="IPR004268">
    <property type="entry name" value="MurJ"/>
</dbReference>
<feature type="transmembrane region" description="Helical" evidence="8">
    <location>
        <begin position="285"/>
        <end position="304"/>
    </location>
</feature>
<evidence type="ECO:0000256" key="1">
    <source>
        <dbReference type="ARBA" id="ARBA00004651"/>
    </source>
</evidence>
<comment type="caution">
    <text evidence="9">The sequence shown here is derived from an EMBL/GenBank/DDBJ whole genome shotgun (WGS) entry which is preliminary data.</text>
</comment>
<evidence type="ECO:0000313" key="12">
    <source>
        <dbReference type="Proteomes" id="UP000808906"/>
    </source>
</evidence>
<reference evidence="9" key="1">
    <citation type="submission" date="2019-11" db="EMBL/GenBank/DDBJ databases">
        <title>Spread of Macrolides and rifampicin resistant Rhodococcus equi in clinical isolates in the USA.</title>
        <authorList>
            <person name="Alvarez-Narvaez S."/>
            <person name="Huber L."/>
            <person name="Cohen N.D."/>
            <person name="Slovis N."/>
            <person name="Greiter M."/>
            <person name="Giguere S."/>
            <person name="Hart K."/>
        </authorList>
    </citation>
    <scope>NUCLEOTIDE SEQUENCE</scope>
    <source>
        <strain evidence="9">Lh_17</strain>
    </source>
</reference>
<feature type="transmembrane region" description="Helical" evidence="8">
    <location>
        <begin position="197"/>
        <end position="219"/>
    </location>
</feature>
<evidence type="ECO:0000313" key="11">
    <source>
        <dbReference type="EMBL" id="NKW42957.1"/>
    </source>
</evidence>
<evidence type="ECO:0000256" key="8">
    <source>
        <dbReference type="SAM" id="Phobius"/>
    </source>
</evidence>
<feature type="transmembrane region" description="Helical" evidence="8">
    <location>
        <begin position="464"/>
        <end position="485"/>
    </location>
</feature>
<organism evidence="9 12">
    <name type="scientific">Rhodococcus hoagii</name>
    <name type="common">Corynebacterium equii</name>
    <dbReference type="NCBI Taxonomy" id="43767"/>
    <lineage>
        <taxon>Bacteria</taxon>
        <taxon>Bacillati</taxon>
        <taxon>Actinomycetota</taxon>
        <taxon>Actinomycetes</taxon>
        <taxon>Mycobacteriales</taxon>
        <taxon>Nocardiaceae</taxon>
        <taxon>Prescottella</taxon>
    </lineage>
</organism>
<keyword evidence="6 8" id="KW-1133">Transmembrane helix</keyword>
<feature type="transmembrane region" description="Helical" evidence="8">
    <location>
        <begin position="364"/>
        <end position="386"/>
    </location>
</feature>
<protein>
    <submittedName>
        <fullName evidence="9">Virulence factor MviN</fullName>
    </submittedName>
</protein>
<name>A0A9Q2UWL5_RHOHA</name>
<feature type="transmembrane region" description="Helical" evidence="8">
    <location>
        <begin position="422"/>
        <end position="444"/>
    </location>
</feature>
<evidence type="ECO:0000256" key="5">
    <source>
        <dbReference type="ARBA" id="ARBA00022984"/>
    </source>
</evidence>
<dbReference type="Proteomes" id="UP000608063">
    <property type="component" value="Unassembled WGS sequence"/>
</dbReference>
<feature type="transmembrane region" description="Helical" evidence="8">
    <location>
        <begin position="55"/>
        <end position="74"/>
    </location>
</feature>
<feature type="transmembrane region" description="Helical" evidence="8">
    <location>
        <begin position="395"/>
        <end position="416"/>
    </location>
</feature>
<evidence type="ECO:0000256" key="2">
    <source>
        <dbReference type="ARBA" id="ARBA00022475"/>
    </source>
</evidence>
<feature type="transmembrane region" description="Helical" evidence="8">
    <location>
        <begin position="165"/>
        <end position="185"/>
    </location>
</feature>
<evidence type="ECO:0000313" key="10">
    <source>
        <dbReference type="EMBL" id="NKT77493.1"/>
    </source>
</evidence>
<evidence type="ECO:0000256" key="7">
    <source>
        <dbReference type="ARBA" id="ARBA00023136"/>
    </source>
</evidence>
<gene>
    <name evidence="9" type="ORF">GS441_00095</name>
    <name evidence="10" type="ORF">GS882_04625</name>
    <name evidence="11" type="ORF">GS947_15415</name>
</gene>